<dbReference type="OrthoDB" id="902328at2759"/>
<sequence length="208" mass="23021">MNFLDLVYFCSDLRATWGKIIDLFVFDVAGVPCQDPRLSCEGKKGKNMNQCGYQQKKTLTTCEEMRMESVVCPKPRRLGLMNHSTFDNHIRPFRPPFINYQSEIEDSGVGAELMDIILPKRSGGQLASSPPFYCGSPPSRASNPVIQDEQFGNGIENFGPFSLAPLSPSSSARGCVRMKFGHTPAAVRIEGFDCLSRDRRNCSISAVA</sequence>
<evidence type="ECO:0000313" key="2">
    <source>
        <dbReference type="Proteomes" id="UP000291084"/>
    </source>
</evidence>
<dbReference type="Proteomes" id="UP000291084">
    <property type="component" value="Chromosome 11"/>
</dbReference>
<dbReference type="PANTHER" id="PTHR33384">
    <property type="entry name" value="EXPRESSED PROTEIN"/>
    <property type="match status" value="1"/>
</dbReference>
<proteinExistence type="predicted"/>
<name>A0A0S3TCK7_PHAAN</name>
<protein>
    <submittedName>
        <fullName evidence="1">Uncharacterized protein</fullName>
    </submittedName>
</protein>
<keyword evidence="2" id="KW-1185">Reference proteome</keyword>
<gene>
    <name evidence="1" type="primary">Vigan.11G237200</name>
    <name evidence="1" type="ORF">VIGAN_11237200</name>
</gene>
<dbReference type="PANTHER" id="PTHR33384:SF22">
    <property type="match status" value="1"/>
</dbReference>
<organism evidence="1 2">
    <name type="scientific">Vigna angularis var. angularis</name>
    <dbReference type="NCBI Taxonomy" id="157739"/>
    <lineage>
        <taxon>Eukaryota</taxon>
        <taxon>Viridiplantae</taxon>
        <taxon>Streptophyta</taxon>
        <taxon>Embryophyta</taxon>
        <taxon>Tracheophyta</taxon>
        <taxon>Spermatophyta</taxon>
        <taxon>Magnoliopsida</taxon>
        <taxon>eudicotyledons</taxon>
        <taxon>Gunneridae</taxon>
        <taxon>Pentapetalae</taxon>
        <taxon>rosids</taxon>
        <taxon>fabids</taxon>
        <taxon>Fabales</taxon>
        <taxon>Fabaceae</taxon>
        <taxon>Papilionoideae</taxon>
        <taxon>50 kb inversion clade</taxon>
        <taxon>NPAAA clade</taxon>
        <taxon>indigoferoid/millettioid clade</taxon>
        <taxon>Phaseoleae</taxon>
        <taxon>Vigna</taxon>
    </lineage>
</organism>
<evidence type="ECO:0000313" key="1">
    <source>
        <dbReference type="EMBL" id="BAU02790.1"/>
    </source>
</evidence>
<dbReference type="AlphaFoldDB" id="A0A0S3TCK7"/>
<dbReference type="EMBL" id="AP015044">
    <property type="protein sequence ID" value="BAU02790.1"/>
    <property type="molecule type" value="Genomic_DNA"/>
</dbReference>
<accession>A0A0S3TCK7</accession>
<reference evidence="1 2" key="1">
    <citation type="journal article" date="2015" name="Sci. Rep.">
        <title>The power of single molecule real-time sequencing technology in the de novo assembly of a eukaryotic genome.</title>
        <authorList>
            <person name="Sakai H."/>
            <person name="Naito K."/>
            <person name="Ogiso-Tanaka E."/>
            <person name="Takahashi Y."/>
            <person name="Iseki K."/>
            <person name="Muto C."/>
            <person name="Satou K."/>
            <person name="Teruya K."/>
            <person name="Shiroma A."/>
            <person name="Shimoji M."/>
            <person name="Hirano T."/>
            <person name="Itoh T."/>
            <person name="Kaga A."/>
            <person name="Tomooka N."/>
        </authorList>
    </citation>
    <scope>NUCLEOTIDE SEQUENCE [LARGE SCALE GENOMIC DNA]</scope>
    <source>
        <strain evidence="2">cv. Shumari</strain>
    </source>
</reference>